<evidence type="ECO:0008006" key="4">
    <source>
        <dbReference type="Google" id="ProtNLM"/>
    </source>
</evidence>
<dbReference type="Proteomes" id="UP000663851">
    <property type="component" value="Unassembled WGS sequence"/>
</dbReference>
<keyword evidence="1" id="KW-1133">Transmembrane helix</keyword>
<feature type="transmembrane region" description="Helical" evidence="1">
    <location>
        <begin position="48"/>
        <end position="69"/>
    </location>
</feature>
<keyword evidence="1" id="KW-0472">Membrane</keyword>
<dbReference type="AlphaFoldDB" id="A0A819W9C5"/>
<comment type="caution">
    <text evidence="2">The sequence shown here is derived from an EMBL/GenBank/DDBJ whole genome shotgun (WGS) entry which is preliminary data.</text>
</comment>
<accession>A0A819W9C5</accession>
<dbReference type="EMBL" id="CAJOBO010000077">
    <property type="protein sequence ID" value="CAF4121441.1"/>
    <property type="molecule type" value="Genomic_DNA"/>
</dbReference>
<evidence type="ECO:0000313" key="2">
    <source>
        <dbReference type="EMBL" id="CAF4121441.1"/>
    </source>
</evidence>
<organism evidence="2 3">
    <name type="scientific">Rotaria socialis</name>
    <dbReference type="NCBI Taxonomy" id="392032"/>
    <lineage>
        <taxon>Eukaryota</taxon>
        <taxon>Metazoa</taxon>
        <taxon>Spiralia</taxon>
        <taxon>Gnathifera</taxon>
        <taxon>Rotifera</taxon>
        <taxon>Eurotatoria</taxon>
        <taxon>Bdelloidea</taxon>
        <taxon>Philodinida</taxon>
        <taxon>Philodinidae</taxon>
        <taxon>Rotaria</taxon>
    </lineage>
</organism>
<reference evidence="2" key="1">
    <citation type="submission" date="2021-02" db="EMBL/GenBank/DDBJ databases">
        <authorList>
            <person name="Nowell W R."/>
        </authorList>
    </citation>
    <scope>NUCLEOTIDE SEQUENCE</scope>
</reference>
<protein>
    <recommendedName>
        <fullName evidence="4">G-protein coupled receptors family 1 profile domain-containing protein</fullName>
    </recommendedName>
</protein>
<gene>
    <name evidence="2" type="ORF">HFQ381_LOCUS2384</name>
</gene>
<keyword evidence="1" id="KW-0812">Transmembrane</keyword>
<evidence type="ECO:0000256" key="1">
    <source>
        <dbReference type="SAM" id="Phobius"/>
    </source>
</evidence>
<proteinExistence type="predicted"/>
<sequence>MEVTETSESRLRKFWILLLFQIPSNLCSIFVLHHMFTAKIFRQTLSNHVIIAMLIVSLLSTTVDLSLTLNYLRLDFQRTLCDVPCFKRESYALNWYWSAVLPMEM</sequence>
<name>A0A819W9C5_9BILA</name>
<evidence type="ECO:0000313" key="3">
    <source>
        <dbReference type="Proteomes" id="UP000663851"/>
    </source>
</evidence>
<feature type="transmembrane region" description="Helical" evidence="1">
    <location>
        <begin position="14"/>
        <end position="36"/>
    </location>
</feature>